<feature type="region of interest" description="Disordered" evidence="1">
    <location>
        <begin position="1"/>
        <end position="40"/>
    </location>
</feature>
<feature type="domain" description="PiggyBac transposable element-derived protein" evidence="2">
    <location>
        <begin position="55"/>
        <end position="127"/>
    </location>
</feature>
<name>A0AAV8XTF8_9CUCU</name>
<dbReference type="Pfam" id="PF13843">
    <property type="entry name" value="DDE_Tnp_1_7"/>
    <property type="match status" value="1"/>
</dbReference>
<sequence length="139" mass="15601">MESDKNDVSSVSDRESDEYELTGGSNIEDDLETSGSEYDDGEIEYEVSSDDENYYQRGKVIVMKWRDKRDVCLISTVHNIETQEVATKSGPKVQPKAVIDYNHTMGGVSRVDQHLADYSLSRKRGKKSTPQDNVVFVAG</sequence>
<proteinExistence type="predicted"/>
<dbReference type="InterPro" id="IPR029526">
    <property type="entry name" value="PGBD"/>
</dbReference>
<dbReference type="Proteomes" id="UP001162156">
    <property type="component" value="Unassembled WGS sequence"/>
</dbReference>
<evidence type="ECO:0000313" key="3">
    <source>
        <dbReference type="EMBL" id="KAJ8941651.1"/>
    </source>
</evidence>
<evidence type="ECO:0000256" key="1">
    <source>
        <dbReference type="SAM" id="MobiDB-lite"/>
    </source>
</evidence>
<keyword evidence="4" id="KW-1185">Reference proteome</keyword>
<feature type="compositionally biased region" description="Acidic residues" evidence="1">
    <location>
        <begin position="27"/>
        <end position="40"/>
    </location>
</feature>
<evidence type="ECO:0000313" key="4">
    <source>
        <dbReference type="Proteomes" id="UP001162156"/>
    </source>
</evidence>
<reference evidence="3" key="1">
    <citation type="journal article" date="2023" name="Insect Mol. Biol.">
        <title>Genome sequencing provides insights into the evolution of gene families encoding plant cell wall-degrading enzymes in longhorned beetles.</title>
        <authorList>
            <person name="Shin N.R."/>
            <person name="Okamura Y."/>
            <person name="Kirsch R."/>
            <person name="Pauchet Y."/>
        </authorList>
    </citation>
    <scope>NUCLEOTIDE SEQUENCE</scope>
    <source>
        <strain evidence="3">RBIC_L_NR</strain>
    </source>
</reference>
<evidence type="ECO:0000259" key="2">
    <source>
        <dbReference type="Pfam" id="PF13843"/>
    </source>
</evidence>
<accession>A0AAV8XTF8</accession>
<dbReference type="EMBL" id="JANEYF010002844">
    <property type="protein sequence ID" value="KAJ8941651.1"/>
    <property type="molecule type" value="Genomic_DNA"/>
</dbReference>
<gene>
    <name evidence="3" type="ORF">NQ314_010295</name>
</gene>
<comment type="caution">
    <text evidence="3">The sequence shown here is derived from an EMBL/GenBank/DDBJ whole genome shotgun (WGS) entry which is preliminary data.</text>
</comment>
<protein>
    <recommendedName>
        <fullName evidence="2">PiggyBac transposable element-derived protein domain-containing protein</fullName>
    </recommendedName>
</protein>
<dbReference type="AlphaFoldDB" id="A0AAV8XTF8"/>
<organism evidence="3 4">
    <name type="scientific">Rhamnusium bicolor</name>
    <dbReference type="NCBI Taxonomy" id="1586634"/>
    <lineage>
        <taxon>Eukaryota</taxon>
        <taxon>Metazoa</taxon>
        <taxon>Ecdysozoa</taxon>
        <taxon>Arthropoda</taxon>
        <taxon>Hexapoda</taxon>
        <taxon>Insecta</taxon>
        <taxon>Pterygota</taxon>
        <taxon>Neoptera</taxon>
        <taxon>Endopterygota</taxon>
        <taxon>Coleoptera</taxon>
        <taxon>Polyphaga</taxon>
        <taxon>Cucujiformia</taxon>
        <taxon>Chrysomeloidea</taxon>
        <taxon>Cerambycidae</taxon>
        <taxon>Lepturinae</taxon>
        <taxon>Rhagiini</taxon>
        <taxon>Rhamnusium</taxon>
    </lineage>
</organism>